<keyword evidence="4" id="KW-1185">Reference proteome</keyword>
<organism evidence="3 4">
    <name type="scientific">Shewanella maritima</name>
    <dbReference type="NCBI Taxonomy" id="2520507"/>
    <lineage>
        <taxon>Bacteria</taxon>
        <taxon>Pseudomonadati</taxon>
        <taxon>Pseudomonadota</taxon>
        <taxon>Gammaproteobacteria</taxon>
        <taxon>Alteromonadales</taxon>
        <taxon>Shewanellaceae</taxon>
        <taxon>Shewanella</taxon>
    </lineage>
</organism>
<proteinExistence type="predicted"/>
<dbReference type="Gene3D" id="3.10.450.50">
    <property type="match status" value="1"/>
</dbReference>
<dbReference type="Pfam" id="PF12680">
    <property type="entry name" value="SnoaL_2"/>
    <property type="match status" value="1"/>
</dbReference>
<feature type="domain" description="SnoaL-like" evidence="2">
    <location>
        <begin position="32"/>
        <end position="141"/>
    </location>
</feature>
<dbReference type="EMBL" id="CP036200">
    <property type="protein sequence ID" value="QBF83887.1"/>
    <property type="molecule type" value="Genomic_DNA"/>
</dbReference>
<sequence length="158" mass="18233">MRVIVLLLCLLSLPTKANGFGEMPMEQQYALQYIQALTHHNYKELRKFYSRDSTFFDKTANVKYTGSRNIIEFFTRAHSGVLEYRFDLDHMFNHGSLVVLIGSYRLRGPGEQYGKPGKVIDIAVPGITTLKFDMDKKRVTEHIDLMDYQTMSDQLASQ</sequence>
<accession>A0A411PJZ4</accession>
<feature type="signal peptide" evidence="1">
    <location>
        <begin position="1"/>
        <end position="17"/>
    </location>
</feature>
<protein>
    <submittedName>
        <fullName evidence="3">Nuclear transport factor 2 family protein</fullName>
    </submittedName>
</protein>
<dbReference type="Proteomes" id="UP000291106">
    <property type="component" value="Chromosome"/>
</dbReference>
<evidence type="ECO:0000256" key="1">
    <source>
        <dbReference type="SAM" id="SignalP"/>
    </source>
</evidence>
<keyword evidence="1" id="KW-0732">Signal</keyword>
<reference evidence="3 4" key="1">
    <citation type="submission" date="2019-02" db="EMBL/GenBank/DDBJ databases">
        <title>Shewanella sp. D4-2 isolated from Dokdo Island.</title>
        <authorList>
            <person name="Baek K."/>
        </authorList>
    </citation>
    <scope>NUCLEOTIDE SEQUENCE [LARGE SCALE GENOMIC DNA]</scope>
    <source>
        <strain evidence="3 4">D4-2</strain>
    </source>
</reference>
<dbReference type="KEGG" id="smai:EXU30_15275"/>
<dbReference type="OrthoDB" id="6262526at2"/>
<dbReference type="SUPFAM" id="SSF54427">
    <property type="entry name" value="NTF2-like"/>
    <property type="match status" value="1"/>
</dbReference>
<evidence type="ECO:0000313" key="4">
    <source>
        <dbReference type="Proteomes" id="UP000291106"/>
    </source>
</evidence>
<dbReference type="InterPro" id="IPR037401">
    <property type="entry name" value="SnoaL-like"/>
</dbReference>
<dbReference type="InterPro" id="IPR032710">
    <property type="entry name" value="NTF2-like_dom_sf"/>
</dbReference>
<evidence type="ECO:0000259" key="2">
    <source>
        <dbReference type="Pfam" id="PF12680"/>
    </source>
</evidence>
<dbReference type="RefSeq" id="WP_130601447.1">
    <property type="nucleotide sequence ID" value="NZ_CP036200.1"/>
</dbReference>
<dbReference type="AlphaFoldDB" id="A0A411PJZ4"/>
<gene>
    <name evidence="3" type="ORF">EXU30_15275</name>
</gene>
<name>A0A411PJZ4_9GAMM</name>
<feature type="chain" id="PRO_5019579101" evidence="1">
    <location>
        <begin position="18"/>
        <end position="158"/>
    </location>
</feature>
<evidence type="ECO:0000313" key="3">
    <source>
        <dbReference type="EMBL" id="QBF83887.1"/>
    </source>
</evidence>